<evidence type="ECO:0000256" key="2">
    <source>
        <dbReference type="ARBA" id="ARBA00022692"/>
    </source>
</evidence>
<feature type="transmembrane region" description="Helical" evidence="5">
    <location>
        <begin position="219"/>
        <end position="239"/>
    </location>
</feature>
<keyword evidence="3 5" id="KW-1133">Transmembrane helix</keyword>
<feature type="transmembrane region" description="Helical" evidence="5">
    <location>
        <begin position="259"/>
        <end position="278"/>
    </location>
</feature>
<dbReference type="SUPFAM" id="SSF103473">
    <property type="entry name" value="MFS general substrate transporter"/>
    <property type="match status" value="1"/>
</dbReference>
<dbReference type="Proteomes" id="UP001165405">
    <property type="component" value="Unassembled WGS sequence"/>
</dbReference>
<keyword evidence="2 5" id="KW-0812">Transmembrane</keyword>
<evidence type="ECO:0000313" key="7">
    <source>
        <dbReference type="EMBL" id="MCF4120311.1"/>
    </source>
</evidence>
<dbReference type="InterPro" id="IPR020846">
    <property type="entry name" value="MFS_dom"/>
</dbReference>
<dbReference type="InterPro" id="IPR036259">
    <property type="entry name" value="MFS_trans_sf"/>
</dbReference>
<evidence type="ECO:0000256" key="5">
    <source>
        <dbReference type="SAM" id="Phobius"/>
    </source>
</evidence>
<proteinExistence type="predicted"/>
<dbReference type="Gene3D" id="1.20.1250.20">
    <property type="entry name" value="MFS general substrate transporter like domains"/>
    <property type="match status" value="2"/>
</dbReference>
<dbReference type="PROSITE" id="PS50850">
    <property type="entry name" value="MFS"/>
    <property type="match status" value="1"/>
</dbReference>
<evidence type="ECO:0000256" key="3">
    <source>
        <dbReference type="ARBA" id="ARBA00022989"/>
    </source>
</evidence>
<protein>
    <submittedName>
        <fullName evidence="7">MFS transporter</fullName>
    </submittedName>
</protein>
<dbReference type="Pfam" id="PF07690">
    <property type="entry name" value="MFS_1"/>
    <property type="match status" value="1"/>
</dbReference>
<evidence type="ECO:0000256" key="4">
    <source>
        <dbReference type="ARBA" id="ARBA00023136"/>
    </source>
</evidence>
<feature type="transmembrane region" description="Helical" evidence="5">
    <location>
        <begin position="86"/>
        <end position="108"/>
    </location>
</feature>
<evidence type="ECO:0000259" key="6">
    <source>
        <dbReference type="PROSITE" id="PS50850"/>
    </source>
</evidence>
<dbReference type="GO" id="GO:0022857">
    <property type="term" value="F:transmembrane transporter activity"/>
    <property type="evidence" value="ECO:0007669"/>
    <property type="project" value="InterPro"/>
</dbReference>
<feature type="transmembrane region" description="Helical" evidence="5">
    <location>
        <begin position="290"/>
        <end position="307"/>
    </location>
</feature>
<accession>A0AA41QBY4</accession>
<evidence type="ECO:0000256" key="1">
    <source>
        <dbReference type="ARBA" id="ARBA00004651"/>
    </source>
</evidence>
<organism evidence="7 8">
    <name type="scientific">Antribacter soli</name>
    <dbReference type="NCBI Taxonomy" id="2910976"/>
    <lineage>
        <taxon>Bacteria</taxon>
        <taxon>Bacillati</taxon>
        <taxon>Actinomycetota</taxon>
        <taxon>Actinomycetes</taxon>
        <taxon>Micrococcales</taxon>
        <taxon>Promicromonosporaceae</taxon>
        <taxon>Antribacter</taxon>
    </lineage>
</organism>
<feature type="transmembrane region" description="Helical" evidence="5">
    <location>
        <begin position="313"/>
        <end position="335"/>
    </location>
</feature>
<keyword evidence="4 5" id="KW-0472">Membrane</keyword>
<dbReference type="AlphaFoldDB" id="A0AA41QBY4"/>
<dbReference type="RefSeq" id="WP_236088085.1">
    <property type="nucleotide sequence ID" value="NZ_JAKGSG010000020.1"/>
</dbReference>
<feature type="transmembrane region" description="Helical" evidence="5">
    <location>
        <begin position="182"/>
        <end position="199"/>
    </location>
</feature>
<dbReference type="InterPro" id="IPR011701">
    <property type="entry name" value="MFS"/>
</dbReference>
<sequence>MAQDIAQARKNPYLDVLSSPGAAAFSTAAAIARMPMSMIGIGTVLMVQTLYGSYGMAGRVAAVLGLAQALVSPQLARWVDRRGQRVILLPSLGVTALGLAGLVVAGVLHAPEPVLWLFAAVAGASQGSYGSMVRARWSHTLRDPRRLHTAYSLESAVDELVYIAGPILATTLATAVAAPSGLVVAAVATVGGGLWFCSLRGTEPPVRPAPADAGPHRSALLTSGMPVLLVAFVSTGTIFGATEVATVAFAEEEGAKAMAGVVLAVFAAGSLLAGLAYGARHWVSPATRRFTIGMAALAAGVSLFFLANSLWALAAVMFVAGMAIAPTIITGNALVQELMEPHQLTEGLAWIGTAIGIGVSIGASLAGARVDDAGAHAGFLVAMVAGWVAALVTFAAGRTLRRRA</sequence>
<comment type="subcellular location">
    <subcellularLocation>
        <location evidence="1">Cell membrane</location>
        <topology evidence="1">Multi-pass membrane protein</topology>
    </subcellularLocation>
</comment>
<reference evidence="7" key="1">
    <citation type="submission" date="2022-01" db="EMBL/GenBank/DDBJ databases">
        <title>Antribacter sp. nov., isolated from Guizhou of China.</title>
        <authorList>
            <person name="Chengliang C."/>
            <person name="Ya Z."/>
        </authorList>
    </citation>
    <scope>NUCLEOTIDE SEQUENCE</scope>
    <source>
        <strain evidence="7">KLBMP 9083</strain>
    </source>
</reference>
<feature type="transmembrane region" description="Helical" evidence="5">
    <location>
        <begin position="374"/>
        <end position="396"/>
    </location>
</feature>
<dbReference type="GO" id="GO:0005886">
    <property type="term" value="C:plasma membrane"/>
    <property type="evidence" value="ECO:0007669"/>
    <property type="project" value="UniProtKB-SubCell"/>
</dbReference>
<dbReference type="PANTHER" id="PTHR23542">
    <property type="match status" value="1"/>
</dbReference>
<feature type="transmembrane region" description="Helical" evidence="5">
    <location>
        <begin position="347"/>
        <end position="368"/>
    </location>
</feature>
<evidence type="ECO:0000313" key="8">
    <source>
        <dbReference type="Proteomes" id="UP001165405"/>
    </source>
</evidence>
<feature type="domain" description="Major facilitator superfamily (MFS) profile" evidence="6">
    <location>
        <begin position="220"/>
        <end position="404"/>
    </location>
</feature>
<gene>
    <name evidence="7" type="ORF">L1785_04890</name>
</gene>
<dbReference type="PANTHER" id="PTHR23542:SF1">
    <property type="entry name" value="MAJOR FACILITATOR SUPERFAMILY (MFS) PROFILE DOMAIN-CONTAINING PROTEIN"/>
    <property type="match status" value="1"/>
</dbReference>
<name>A0AA41QBY4_9MICO</name>
<comment type="caution">
    <text evidence="7">The sequence shown here is derived from an EMBL/GenBank/DDBJ whole genome shotgun (WGS) entry which is preliminary data.</text>
</comment>
<keyword evidence="8" id="KW-1185">Reference proteome</keyword>
<dbReference type="EMBL" id="JAKGSG010000020">
    <property type="protein sequence ID" value="MCF4120311.1"/>
    <property type="molecule type" value="Genomic_DNA"/>
</dbReference>